<dbReference type="InterPro" id="IPR051012">
    <property type="entry name" value="CellSynth/LPSAsmb/PSIAsmb"/>
</dbReference>
<dbReference type="EMBL" id="AANZ01000028">
    <property type="protein sequence ID" value="EAQ77754.1"/>
    <property type="molecule type" value="Genomic_DNA"/>
</dbReference>
<feature type="domain" description="Ancillary SecYEG translocon subunit/Cell division coordinator CpoB TPR" evidence="6">
    <location>
        <begin position="744"/>
        <end position="876"/>
    </location>
</feature>
<dbReference type="Pfam" id="PF13432">
    <property type="entry name" value="TPR_16"/>
    <property type="match status" value="3"/>
</dbReference>
<dbReference type="HOGENOM" id="CLU_292997_0_0_0"/>
<dbReference type="Proteomes" id="UP000004358">
    <property type="component" value="Unassembled WGS sequence"/>
</dbReference>
<dbReference type="SUPFAM" id="SSF81901">
    <property type="entry name" value="HCP-like"/>
    <property type="match status" value="1"/>
</dbReference>
<dbReference type="eggNOG" id="COG3071">
    <property type="taxonomic scope" value="Bacteria"/>
</dbReference>
<dbReference type="PROSITE" id="PS50005">
    <property type="entry name" value="TPR"/>
    <property type="match status" value="2"/>
</dbReference>
<evidence type="ECO:0000313" key="9">
    <source>
        <dbReference type="Proteomes" id="UP000004358"/>
    </source>
</evidence>
<dbReference type="Gene3D" id="1.25.40.10">
    <property type="entry name" value="Tetratricopeptide repeat domain"/>
    <property type="match status" value="8"/>
</dbReference>
<gene>
    <name evidence="8" type="ORF">DSM3645_25332</name>
</gene>
<feature type="chain" id="PRO_5002664234" evidence="5">
    <location>
        <begin position="27"/>
        <end position="984"/>
    </location>
</feature>
<evidence type="ECO:0000259" key="6">
    <source>
        <dbReference type="Pfam" id="PF09976"/>
    </source>
</evidence>
<dbReference type="Pfam" id="PF09976">
    <property type="entry name" value="TPR_21"/>
    <property type="match status" value="1"/>
</dbReference>
<dbReference type="InterPro" id="IPR018704">
    <property type="entry name" value="SecYEG/CpoB_TPR"/>
</dbReference>
<evidence type="ECO:0000256" key="3">
    <source>
        <dbReference type="ARBA" id="ARBA00022803"/>
    </source>
</evidence>
<feature type="domain" description="Outer membrane lipoprotein BamD-like" evidence="7">
    <location>
        <begin position="69"/>
        <end position="159"/>
    </location>
</feature>
<evidence type="ECO:0000256" key="4">
    <source>
        <dbReference type="PROSITE-ProRule" id="PRU00339"/>
    </source>
</evidence>
<dbReference type="SMART" id="SM00028">
    <property type="entry name" value="TPR"/>
    <property type="match status" value="14"/>
</dbReference>
<feature type="repeat" description="TPR" evidence="4">
    <location>
        <begin position="439"/>
        <end position="472"/>
    </location>
</feature>
<proteinExistence type="predicted"/>
<keyword evidence="3 4" id="KW-0802">TPR repeat</keyword>
<feature type="signal peptide" evidence="5">
    <location>
        <begin position="1"/>
        <end position="26"/>
    </location>
</feature>
<evidence type="ECO:0000313" key="8">
    <source>
        <dbReference type="EMBL" id="EAQ77754.1"/>
    </source>
</evidence>
<organism evidence="8 9">
    <name type="scientific">Blastopirellula marina DSM 3645</name>
    <dbReference type="NCBI Taxonomy" id="314230"/>
    <lineage>
        <taxon>Bacteria</taxon>
        <taxon>Pseudomonadati</taxon>
        <taxon>Planctomycetota</taxon>
        <taxon>Planctomycetia</taxon>
        <taxon>Pirellulales</taxon>
        <taxon>Pirellulaceae</taxon>
        <taxon>Blastopirellula</taxon>
    </lineage>
</organism>
<dbReference type="RefSeq" id="WP_002652961.1">
    <property type="nucleotide sequence ID" value="NZ_CH672376.1"/>
</dbReference>
<comment type="caution">
    <text evidence="8">The sequence shown here is derived from an EMBL/GenBank/DDBJ whole genome shotgun (WGS) entry which is preliminary data.</text>
</comment>
<evidence type="ECO:0000256" key="5">
    <source>
        <dbReference type="SAM" id="SignalP"/>
    </source>
</evidence>
<dbReference type="STRING" id="314230.DSM3645_25332"/>
<evidence type="ECO:0000256" key="2">
    <source>
        <dbReference type="ARBA" id="ARBA00022737"/>
    </source>
</evidence>
<evidence type="ECO:0000256" key="1">
    <source>
        <dbReference type="ARBA" id="ARBA00022729"/>
    </source>
</evidence>
<protein>
    <submittedName>
        <fullName evidence="8">Uncharacterized protein</fullName>
    </submittedName>
</protein>
<dbReference type="InterPro" id="IPR011990">
    <property type="entry name" value="TPR-like_helical_dom_sf"/>
</dbReference>
<feature type="repeat" description="TPR" evidence="4">
    <location>
        <begin position="140"/>
        <end position="173"/>
    </location>
</feature>
<keyword evidence="2" id="KW-0677">Repeat</keyword>
<dbReference type="PANTHER" id="PTHR45586:SF1">
    <property type="entry name" value="LIPOPOLYSACCHARIDE ASSEMBLY PROTEIN B"/>
    <property type="match status" value="1"/>
</dbReference>
<reference evidence="8 9" key="1">
    <citation type="submission" date="2006-02" db="EMBL/GenBank/DDBJ databases">
        <authorList>
            <person name="Amann R."/>
            <person name="Ferriera S."/>
            <person name="Johnson J."/>
            <person name="Kravitz S."/>
            <person name="Halpern A."/>
            <person name="Remington K."/>
            <person name="Beeson K."/>
            <person name="Tran B."/>
            <person name="Rogers Y.-H."/>
            <person name="Friedman R."/>
            <person name="Venter J.C."/>
        </authorList>
    </citation>
    <scope>NUCLEOTIDE SEQUENCE [LARGE SCALE GENOMIC DNA]</scope>
    <source>
        <strain evidence="8 9">DSM 3645</strain>
    </source>
</reference>
<evidence type="ECO:0000259" key="7">
    <source>
        <dbReference type="Pfam" id="PF13525"/>
    </source>
</evidence>
<accession>A4A0D4</accession>
<dbReference type="SUPFAM" id="SSF48452">
    <property type="entry name" value="TPR-like"/>
    <property type="match status" value="4"/>
</dbReference>
<dbReference type="Pfam" id="PF13174">
    <property type="entry name" value="TPR_6"/>
    <property type="match status" value="2"/>
</dbReference>
<keyword evidence="1 5" id="KW-0732">Signal</keyword>
<dbReference type="PANTHER" id="PTHR45586">
    <property type="entry name" value="TPR REPEAT-CONTAINING PROTEIN PA4667"/>
    <property type="match status" value="1"/>
</dbReference>
<dbReference type="eggNOG" id="COG1729">
    <property type="taxonomic scope" value="Bacteria"/>
</dbReference>
<dbReference type="OrthoDB" id="9757961at2"/>
<name>A4A0D4_9BACT</name>
<dbReference type="Pfam" id="PF13525">
    <property type="entry name" value="YfiO"/>
    <property type="match status" value="1"/>
</dbReference>
<sequence>MMRKTKLLLTLILIATSFVMTRPACADGAAELYAVAASQYARKDWEAAIVAFDRFLYDYPDHSLTGALLFYRGEALIQLEDFADARKSYQDFLQRVPTHDNRTQAEFRVAECYYLTHDLEAAQTQFETFITAHPDHALYAHALPYLGEIALADQDYDMAEQLFRKAKAAAPSLAMQGEAELGLARTLRDSGQLHAARTAYRAALKQELTEAHDAKFELGVLEYRLGEHRVAVEHLTEVAQAGDRHSDIAKLWIAKAYYEVRDWPQAEQRLQELAQEEKLSQYRDEIDYLSARIRLEQGETSEGLTQLEQLLANHPASPWCDEALFYLAEAAVVTGDLDKATTTAKRLIVEYPQREATPQAVRLVVRKRLEREEYAQANELLISPGIDEVAPEMEKTAAAWSFELPYLRGVARLGGGDTNQAMRHLEAAVVATDEPQQQGSAYYALGLAADRSGEDGDAARHFAKYLEVSPSGAEASASRLLLASSLARIGQLEDAKTTYAQVDRALCETRLYWLTTRRLAETALKAGDKPWAGELFRKLTQDGNPEEFVKAGVAGLSWVQLDAASDETSTAAIEQLIEKDPTSTLIPAVLSARAQVLLQRKQASDALTIYQQIYRDYPESDAAPAAMLSAAQLLNQRQEYGRAAELYRLLIQAPSKDLQRDDLHYHLGWALHDQGSAEAAAEQWRIICENYPQSQLWSDAAYRRAEYLLTAQQPAEAKLLLQQIVDSGDAQVAPHATYLLGQIAVGQSDWEAVATQMAKLAEGNNGEELQIMASFWHAESLFHQHKFSEASKLFNEVEALTRGRELAWNSTVALRRAQLAAHLGDWDEALRLAELAAVSHPDFEQRFELDYLRGRCLARQANFAGARRAYQRVIDSRLGGASETAAMAQWMIGETYFHQKNYQSAIQAYSRVAALYDFPRWKAGSLLQIGKCYEISRQWDKAQTYYDEVSAGYPETFFAGEAQQRLSVVRQRRETAGAKTTERR</sequence>
<dbReference type="InterPro" id="IPR039565">
    <property type="entry name" value="BamD-like"/>
</dbReference>
<dbReference type="AlphaFoldDB" id="A4A0D4"/>
<dbReference type="InterPro" id="IPR019734">
    <property type="entry name" value="TPR_rpt"/>
</dbReference>